<feature type="transmembrane region" description="Helical" evidence="1">
    <location>
        <begin position="139"/>
        <end position="165"/>
    </location>
</feature>
<feature type="transmembrane region" description="Helical" evidence="1">
    <location>
        <begin position="177"/>
        <end position="196"/>
    </location>
</feature>
<dbReference type="Proteomes" id="UP001149821">
    <property type="component" value="Unassembled WGS sequence"/>
</dbReference>
<feature type="transmembrane region" description="Helical" evidence="1">
    <location>
        <begin position="294"/>
        <end position="315"/>
    </location>
</feature>
<sequence length="433" mass="45870">MDLLQLATVTALCSMTALIANMSASIFHDGLRPILPQVAQGNMQRKEAGSIAFGLSIGFTVSVGLSFTLSTGLLNPWLLFLPTDVLGVLISSRWLAALAGGCWGAFVVTALVGMDALFTAMPVDMIEPMAEMAKPVMTVLALFPLLAVFKQFGWHSGAICGAAILISRLFVVQFTSLPPEAIQMLVGVLVLIICAIRQDRRDRKNGIVPADMSSIHPLYDDRFKQLKANLPLLAITGALIAVVTNAGYLAGSEVSIYSLADAYKLEDATAQYTAITQVAVAEVFRGLGFAPLIVMAALTTGIYGMVGLTFVFVVGYLSPNLAIAAALGAVTIIIEVGLLKKISRMLEAFPSLRNASDNIRDAMNVLMEFALLIGGVLAVMKMGSTTGLTLFAVYYFLNETLGRPVLKIAAPAAATILTGLSLNLFSLLGLFAV</sequence>
<feature type="transmembrane region" description="Helical" evidence="1">
    <location>
        <begin position="94"/>
        <end position="118"/>
    </location>
</feature>
<feature type="transmembrane region" description="Helical" evidence="1">
    <location>
        <begin position="48"/>
        <end position="74"/>
    </location>
</feature>
<accession>A0ABT5QNV6</accession>
<name>A0ABT5QNV6_9GAMM</name>
<evidence type="ECO:0000313" key="2">
    <source>
        <dbReference type="EMBL" id="MDD1782662.1"/>
    </source>
</evidence>
<feature type="transmembrane region" description="Helical" evidence="1">
    <location>
        <begin position="408"/>
        <end position="432"/>
    </location>
</feature>
<reference evidence="2" key="1">
    <citation type="submission" date="2021-12" db="EMBL/GenBank/DDBJ databases">
        <title>Enterovibrio ZSDZ35 sp. nov. and Enterovibrio ZSDZ42 sp. nov., isolated from coastal seawater in Qingdao.</title>
        <authorList>
            <person name="Zhang P."/>
        </authorList>
    </citation>
    <scope>NUCLEOTIDE SEQUENCE</scope>
    <source>
        <strain evidence="2">ZSDZ35</strain>
    </source>
</reference>
<gene>
    <name evidence="2" type="ORF">LRP49_15930</name>
</gene>
<keyword evidence="1" id="KW-0472">Membrane</keyword>
<keyword evidence="1" id="KW-1133">Transmembrane helix</keyword>
<dbReference type="Pfam" id="PF10797">
    <property type="entry name" value="YhfT"/>
    <property type="match status" value="1"/>
</dbReference>
<comment type="caution">
    <text evidence="2">The sequence shown here is derived from an EMBL/GenBank/DDBJ whole genome shotgun (WGS) entry which is preliminary data.</text>
</comment>
<feature type="transmembrane region" description="Helical" evidence="1">
    <location>
        <begin position="230"/>
        <end position="250"/>
    </location>
</feature>
<protein>
    <submittedName>
        <fullName evidence="2">YhfT family protein</fullName>
    </submittedName>
</protein>
<dbReference type="RefSeq" id="WP_274143300.1">
    <property type="nucleotide sequence ID" value="NZ_JAJUBB010000012.1"/>
</dbReference>
<proteinExistence type="predicted"/>
<evidence type="ECO:0000256" key="1">
    <source>
        <dbReference type="SAM" id="Phobius"/>
    </source>
</evidence>
<organism evidence="2 3">
    <name type="scientific">Enterovibrio qingdaonensis</name>
    <dbReference type="NCBI Taxonomy" id="2899818"/>
    <lineage>
        <taxon>Bacteria</taxon>
        <taxon>Pseudomonadati</taxon>
        <taxon>Pseudomonadota</taxon>
        <taxon>Gammaproteobacteria</taxon>
        <taxon>Vibrionales</taxon>
        <taxon>Vibrionaceae</taxon>
        <taxon>Enterovibrio</taxon>
    </lineage>
</organism>
<feature type="transmembrane region" description="Helical" evidence="1">
    <location>
        <begin position="321"/>
        <end position="339"/>
    </location>
</feature>
<dbReference type="EMBL" id="JAJUBB010000012">
    <property type="protein sequence ID" value="MDD1782662.1"/>
    <property type="molecule type" value="Genomic_DNA"/>
</dbReference>
<keyword evidence="3" id="KW-1185">Reference proteome</keyword>
<keyword evidence="1" id="KW-0812">Transmembrane</keyword>
<dbReference type="InterPro" id="IPR019733">
    <property type="entry name" value="Uncharacterised_YhfT"/>
</dbReference>
<feature type="transmembrane region" description="Helical" evidence="1">
    <location>
        <begin position="369"/>
        <end position="396"/>
    </location>
</feature>
<evidence type="ECO:0000313" key="3">
    <source>
        <dbReference type="Proteomes" id="UP001149821"/>
    </source>
</evidence>
<feature type="transmembrane region" description="Helical" evidence="1">
    <location>
        <begin position="6"/>
        <end position="27"/>
    </location>
</feature>